<protein>
    <submittedName>
        <fullName evidence="1">Uncharacterized protein</fullName>
    </submittedName>
</protein>
<accession>A0A839GTA0</accession>
<organism evidence="1 2">
    <name type="scientific">Rufibacter quisquiliarum</name>
    <dbReference type="NCBI Taxonomy" id="1549639"/>
    <lineage>
        <taxon>Bacteria</taxon>
        <taxon>Pseudomonadati</taxon>
        <taxon>Bacteroidota</taxon>
        <taxon>Cytophagia</taxon>
        <taxon>Cytophagales</taxon>
        <taxon>Hymenobacteraceae</taxon>
        <taxon>Rufibacter</taxon>
    </lineage>
</organism>
<name>A0A839GTA0_9BACT</name>
<dbReference type="EMBL" id="JACJIQ010000008">
    <property type="protein sequence ID" value="MBA9077638.1"/>
    <property type="molecule type" value="Genomic_DNA"/>
</dbReference>
<gene>
    <name evidence="1" type="ORF">FHS90_002356</name>
</gene>
<evidence type="ECO:0000313" key="1">
    <source>
        <dbReference type="EMBL" id="MBA9077638.1"/>
    </source>
</evidence>
<dbReference type="AlphaFoldDB" id="A0A839GTA0"/>
<reference evidence="1 2" key="1">
    <citation type="submission" date="2020-08" db="EMBL/GenBank/DDBJ databases">
        <title>Genomic Encyclopedia of Type Strains, Phase IV (KMG-IV): sequencing the most valuable type-strain genomes for metagenomic binning, comparative biology and taxonomic classification.</title>
        <authorList>
            <person name="Goeker M."/>
        </authorList>
    </citation>
    <scope>NUCLEOTIDE SEQUENCE [LARGE SCALE GENOMIC DNA]</scope>
    <source>
        <strain evidence="1 2">DSM 29854</strain>
    </source>
</reference>
<comment type="caution">
    <text evidence="1">The sequence shown here is derived from an EMBL/GenBank/DDBJ whole genome shotgun (WGS) entry which is preliminary data.</text>
</comment>
<proteinExistence type="predicted"/>
<dbReference type="RefSeq" id="WP_182513112.1">
    <property type="nucleotide sequence ID" value="NZ_JACJIQ010000008.1"/>
</dbReference>
<keyword evidence="2" id="KW-1185">Reference proteome</keyword>
<evidence type="ECO:0000313" key="2">
    <source>
        <dbReference type="Proteomes" id="UP000563094"/>
    </source>
</evidence>
<sequence>MNYHFPRLLFLIVAGIFFCKTDSFSQKIKSASFTYAPETAGNYYNQQIPRKSYPVNATDFVILSRKSNQTYAVERYGADLKTRWSAPFSLLGSESLVAFAVSAKTALVVTHRIDPEQGSQALYGTILDLTTGKELQQKKLQEAPSKSRRLTLSVSEDGSKLVTYHSITRDEQLRSMLAVVYDATTLNKIKERPYDFGGTNGQVTAQVHIDNRGDQYVSLLTDNNMRLSVRRYNNQDNEIKVMEVMVGGVFDGEKRYVLDAHYQLAQDSSLYAAVLVAEEKSGDYRSLKLVKFDYAINNMRFAEEFVFTPEFSQRVAKASGANRLEDIYLSDILVSTEGQALVLAEKKYEEGGENSPYHAKELLLFSYDEYLNPTWNSVILKNQVAPATEGFAGISYSARLFGNRLQLLTLETLNGKTDLYNRSIHLLTGTSDTPKPMGLNVANDMGAAYVKDFTTWLEENSIIAVNRPSKASAGLRLSRITFK</sequence>
<dbReference type="Proteomes" id="UP000563094">
    <property type="component" value="Unassembled WGS sequence"/>
</dbReference>